<dbReference type="EMBL" id="UINC01058028">
    <property type="protein sequence ID" value="SVB79825.1"/>
    <property type="molecule type" value="Genomic_DNA"/>
</dbReference>
<dbReference type="AlphaFoldDB" id="A0A382GYA8"/>
<evidence type="ECO:0000313" key="1">
    <source>
        <dbReference type="EMBL" id="SVB79825.1"/>
    </source>
</evidence>
<accession>A0A382GYA8</accession>
<organism evidence="1">
    <name type="scientific">marine metagenome</name>
    <dbReference type="NCBI Taxonomy" id="408172"/>
    <lineage>
        <taxon>unclassified sequences</taxon>
        <taxon>metagenomes</taxon>
        <taxon>ecological metagenomes</taxon>
    </lineage>
</organism>
<proteinExistence type="predicted"/>
<sequence length="33" mass="3908">MQKYKKNAFYIKSIAKCVTVEKPVDTFSFYNKS</sequence>
<protein>
    <submittedName>
        <fullName evidence="1">Uncharacterized protein</fullName>
    </submittedName>
</protein>
<reference evidence="1" key="1">
    <citation type="submission" date="2018-05" db="EMBL/GenBank/DDBJ databases">
        <authorList>
            <person name="Lanie J.A."/>
            <person name="Ng W.-L."/>
            <person name="Kazmierczak K.M."/>
            <person name="Andrzejewski T.M."/>
            <person name="Davidsen T.M."/>
            <person name="Wayne K.J."/>
            <person name="Tettelin H."/>
            <person name="Glass J.I."/>
            <person name="Rusch D."/>
            <person name="Podicherti R."/>
            <person name="Tsui H.-C.T."/>
            <person name="Winkler M.E."/>
        </authorList>
    </citation>
    <scope>NUCLEOTIDE SEQUENCE</scope>
</reference>
<gene>
    <name evidence="1" type="ORF">METZ01_LOCUS232679</name>
</gene>
<name>A0A382GYA8_9ZZZZ</name>